<keyword evidence="1" id="KW-0472">Membrane</keyword>
<keyword evidence="1" id="KW-0812">Transmembrane</keyword>
<proteinExistence type="predicted"/>
<reference evidence="2 3" key="1">
    <citation type="journal article" date="2018" name="Sci. Rep.">
        <title>Comparative genomics provides insights into the lifestyle and reveals functional heterogeneity of dark septate endophytic fungi.</title>
        <authorList>
            <person name="Knapp D.G."/>
            <person name="Nemeth J.B."/>
            <person name="Barry K."/>
            <person name="Hainaut M."/>
            <person name="Henrissat B."/>
            <person name="Johnson J."/>
            <person name="Kuo A."/>
            <person name="Lim J.H.P."/>
            <person name="Lipzen A."/>
            <person name="Nolan M."/>
            <person name="Ohm R.A."/>
            <person name="Tamas L."/>
            <person name="Grigoriev I.V."/>
            <person name="Spatafora J.W."/>
            <person name="Nagy L.G."/>
            <person name="Kovacs G.M."/>
        </authorList>
    </citation>
    <scope>NUCLEOTIDE SEQUENCE [LARGE SCALE GENOMIC DNA]</scope>
    <source>
        <strain evidence="2 3">DSE2036</strain>
    </source>
</reference>
<dbReference type="AlphaFoldDB" id="A0A2V1D8L8"/>
<evidence type="ECO:0000313" key="3">
    <source>
        <dbReference type="Proteomes" id="UP000244855"/>
    </source>
</evidence>
<evidence type="ECO:0000313" key="2">
    <source>
        <dbReference type="EMBL" id="PVH93509.1"/>
    </source>
</evidence>
<sequence length="56" mass="6431">MIRATNGLTVKANISIQLFALSIAGSRITFRVFARYRNWFSLSLSLSLQYVYKLVM</sequence>
<accession>A0A2V1D8L8</accession>
<dbReference type="EMBL" id="KZ805584">
    <property type="protein sequence ID" value="PVH93509.1"/>
    <property type="molecule type" value="Genomic_DNA"/>
</dbReference>
<gene>
    <name evidence="2" type="ORF">DM02DRAFT_619234</name>
</gene>
<keyword evidence="1" id="KW-1133">Transmembrane helix</keyword>
<evidence type="ECO:0000256" key="1">
    <source>
        <dbReference type="SAM" id="Phobius"/>
    </source>
</evidence>
<dbReference type="Proteomes" id="UP000244855">
    <property type="component" value="Unassembled WGS sequence"/>
</dbReference>
<protein>
    <submittedName>
        <fullName evidence="2">Uncharacterized protein</fullName>
    </submittedName>
</protein>
<keyword evidence="3" id="KW-1185">Reference proteome</keyword>
<organism evidence="2 3">
    <name type="scientific">Periconia macrospinosa</name>
    <dbReference type="NCBI Taxonomy" id="97972"/>
    <lineage>
        <taxon>Eukaryota</taxon>
        <taxon>Fungi</taxon>
        <taxon>Dikarya</taxon>
        <taxon>Ascomycota</taxon>
        <taxon>Pezizomycotina</taxon>
        <taxon>Dothideomycetes</taxon>
        <taxon>Pleosporomycetidae</taxon>
        <taxon>Pleosporales</taxon>
        <taxon>Massarineae</taxon>
        <taxon>Periconiaceae</taxon>
        <taxon>Periconia</taxon>
    </lineage>
</organism>
<feature type="non-terminal residue" evidence="2">
    <location>
        <position position="56"/>
    </location>
</feature>
<feature type="transmembrane region" description="Helical" evidence="1">
    <location>
        <begin position="12"/>
        <end position="30"/>
    </location>
</feature>
<name>A0A2V1D8L8_9PLEO</name>